<dbReference type="EMBL" id="CM055742">
    <property type="protein sequence ID" value="KAJ8000592.1"/>
    <property type="molecule type" value="Genomic_DNA"/>
</dbReference>
<organism evidence="1 2">
    <name type="scientific">Dallia pectoralis</name>
    <name type="common">Alaska blackfish</name>
    <dbReference type="NCBI Taxonomy" id="75939"/>
    <lineage>
        <taxon>Eukaryota</taxon>
        <taxon>Metazoa</taxon>
        <taxon>Chordata</taxon>
        <taxon>Craniata</taxon>
        <taxon>Vertebrata</taxon>
        <taxon>Euteleostomi</taxon>
        <taxon>Actinopterygii</taxon>
        <taxon>Neopterygii</taxon>
        <taxon>Teleostei</taxon>
        <taxon>Protacanthopterygii</taxon>
        <taxon>Esociformes</taxon>
        <taxon>Umbridae</taxon>
        <taxon>Dallia</taxon>
    </lineage>
</organism>
<evidence type="ECO:0000313" key="1">
    <source>
        <dbReference type="EMBL" id="KAJ8000592.1"/>
    </source>
</evidence>
<protein>
    <submittedName>
        <fullName evidence="1">Uncharacterized protein</fullName>
    </submittedName>
</protein>
<sequence length="433" mass="47978">MLEPVIFQTQLTSIMEVLSTAAVAEITKLVDEYAAFLRAELSQKKHDNEILMSKLKIVENPHRTTAIEDRAGDHYVDRRKGQQNGASASSRSYAGGSILRHQAPAARKEREPDTVFPQTGCCRDSGDASRADITSRVTLIDRITIPVTIKQERLEEDETPGNNADHNGQRIISPEHTTVCLVAGQQHPAVQAGFKEDWEFRNLPSEGLNELIDSTEHQVGLGHGVLEHSVEQEHNILEHIGGSSHCLGQNQSRGVLPRLKTEPESPGPNPPTGVEPGPEVNQEDPSITYPEYVGLGFGSYTDSPCTFFTYSPANQQHTSPSTTSTSAFASPLGQHVDPVKRSRAPLSKDKEERFVCKHCGKGFPYGSYLRRHTLTHTGERSHHCSVCGRSFIRLSHLRRHELLHSGVRPFTCTLCGRHFSRGANLRAHFKTHM</sequence>
<keyword evidence="2" id="KW-1185">Reference proteome</keyword>
<comment type="caution">
    <text evidence="1">The sequence shown here is derived from an EMBL/GenBank/DDBJ whole genome shotgun (WGS) entry which is preliminary data.</text>
</comment>
<gene>
    <name evidence="1" type="ORF">DPEC_G00181980</name>
</gene>
<evidence type="ECO:0000313" key="2">
    <source>
        <dbReference type="Proteomes" id="UP001157502"/>
    </source>
</evidence>
<name>A0ACC2GAI5_DALPE</name>
<dbReference type="Proteomes" id="UP001157502">
    <property type="component" value="Chromosome 15"/>
</dbReference>
<reference evidence="1" key="1">
    <citation type="submission" date="2021-05" db="EMBL/GenBank/DDBJ databases">
        <authorList>
            <person name="Pan Q."/>
            <person name="Jouanno E."/>
            <person name="Zahm M."/>
            <person name="Klopp C."/>
            <person name="Cabau C."/>
            <person name="Louis A."/>
            <person name="Berthelot C."/>
            <person name="Parey E."/>
            <person name="Roest Crollius H."/>
            <person name="Montfort J."/>
            <person name="Robinson-Rechavi M."/>
            <person name="Bouchez O."/>
            <person name="Lampietro C."/>
            <person name="Lopez Roques C."/>
            <person name="Donnadieu C."/>
            <person name="Postlethwait J."/>
            <person name="Bobe J."/>
            <person name="Dillon D."/>
            <person name="Chandos A."/>
            <person name="von Hippel F."/>
            <person name="Guiguen Y."/>
        </authorList>
    </citation>
    <scope>NUCLEOTIDE SEQUENCE</scope>
    <source>
        <strain evidence="1">YG-Jan2019</strain>
    </source>
</reference>
<proteinExistence type="predicted"/>
<accession>A0ACC2GAI5</accession>